<evidence type="ECO:0000313" key="2">
    <source>
        <dbReference type="Proteomes" id="UP000887013"/>
    </source>
</evidence>
<comment type="caution">
    <text evidence="1">The sequence shown here is derived from an EMBL/GenBank/DDBJ whole genome shotgun (WGS) entry which is preliminary data.</text>
</comment>
<reference evidence="1" key="1">
    <citation type="submission" date="2020-08" db="EMBL/GenBank/DDBJ databases">
        <title>Multicomponent nature underlies the extraordinary mechanical properties of spider dragline silk.</title>
        <authorList>
            <person name="Kono N."/>
            <person name="Nakamura H."/>
            <person name="Mori M."/>
            <person name="Yoshida Y."/>
            <person name="Ohtoshi R."/>
            <person name="Malay A.D."/>
            <person name="Moran D.A.P."/>
            <person name="Tomita M."/>
            <person name="Numata K."/>
            <person name="Arakawa K."/>
        </authorList>
    </citation>
    <scope>NUCLEOTIDE SEQUENCE</scope>
</reference>
<protein>
    <submittedName>
        <fullName evidence="1">Uncharacterized protein</fullName>
    </submittedName>
</protein>
<sequence length="91" mass="10348">MRTRGQRLQNVAMCCAYRPNEGASVVQPYATFQRYTRSMRAAATARARPYATKQAVRQHGSLKQRRSNSCHNAVVYVAMTVTRYGYEENAL</sequence>
<name>A0A8X6IRS3_NEPPI</name>
<keyword evidence="2" id="KW-1185">Reference proteome</keyword>
<dbReference type="EMBL" id="BMAW01092836">
    <property type="protein sequence ID" value="GFS57195.1"/>
    <property type="molecule type" value="Genomic_DNA"/>
</dbReference>
<evidence type="ECO:0000313" key="1">
    <source>
        <dbReference type="EMBL" id="GFS57195.1"/>
    </source>
</evidence>
<dbReference type="AlphaFoldDB" id="A0A8X6IRS3"/>
<accession>A0A8X6IRS3</accession>
<gene>
    <name evidence="1" type="ORF">NPIL_398651</name>
</gene>
<proteinExistence type="predicted"/>
<organism evidence="1 2">
    <name type="scientific">Nephila pilipes</name>
    <name type="common">Giant wood spider</name>
    <name type="synonym">Nephila maculata</name>
    <dbReference type="NCBI Taxonomy" id="299642"/>
    <lineage>
        <taxon>Eukaryota</taxon>
        <taxon>Metazoa</taxon>
        <taxon>Ecdysozoa</taxon>
        <taxon>Arthropoda</taxon>
        <taxon>Chelicerata</taxon>
        <taxon>Arachnida</taxon>
        <taxon>Araneae</taxon>
        <taxon>Araneomorphae</taxon>
        <taxon>Entelegynae</taxon>
        <taxon>Araneoidea</taxon>
        <taxon>Nephilidae</taxon>
        <taxon>Nephila</taxon>
    </lineage>
</organism>
<dbReference type="Proteomes" id="UP000887013">
    <property type="component" value="Unassembled WGS sequence"/>
</dbReference>